<feature type="compositionally biased region" description="Polar residues" evidence="1">
    <location>
        <begin position="30"/>
        <end position="44"/>
    </location>
</feature>
<keyword evidence="3" id="KW-1185">Reference proteome</keyword>
<comment type="caution">
    <text evidence="2">The sequence shown here is derived from an EMBL/GenBank/DDBJ whole genome shotgun (WGS) entry which is preliminary data.</text>
</comment>
<dbReference type="Proteomes" id="UP000765509">
    <property type="component" value="Unassembled WGS sequence"/>
</dbReference>
<evidence type="ECO:0000313" key="3">
    <source>
        <dbReference type="Proteomes" id="UP000765509"/>
    </source>
</evidence>
<organism evidence="2 3">
    <name type="scientific">Austropuccinia psidii MF-1</name>
    <dbReference type="NCBI Taxonomy" id="1389203"/>
    <lineage>
        <taxon>Eukaryota</taxon>
        <taxon>Fungi</taxon>
        <taxon>Dikarya</taxon>
        <taxon>Basidiomycota</taxon>
        <taxon>Pucciniomycotina</taxon>
        <taxon>Pucciniomycetes</taxon>
        <taxon>Pucciniales</taxon>
        <taxon>Sphaerophragmiaceae</taxon>
        <taxon>Austropuccinia</taxon>
    </lineage>
</organism>
<protein>
    <submittedName>
        <fullName evidence="2">Uncharacterized protein</fullName>
    </submittedName>
</protein>
<gene>
    <name evidence="2" type="ORF">O181_051388</name>
</gene>
<evidence type="ECO:0000256" key="1">
    <source>
        <dbReference type="SAM" id="MobiDB-lite"/>
    </source>
</evidence>
<reference evidence="2" key="1">
    <citation type="submission" date="2021-03" db="EMBL/GenBank/DDBJ databases">
        <title>Draft genome sequence of rust myrtle Austropuccinia psidii MF-1, a brazilian biotype.</title>
        <authorList>
            <person name="Quecine M.C."/>
            <person name="Pachon D.M.R."/>
            <person name="Bonatelli M.L."/>
            <person name="Correr F.H."/>
            <person name="Franceschini L.M."/>
            <person name="Leite T.F."/>
            <person name="Margarido G.R.A."/>
            <person name="Almeida C.A."/>
            <person name="Ferrarezi J.A."/>
            <person name="Labate C.A."/>
        </authorList>
    </citation>
    <scope>NUCLEOTIDE SEQUENCE</scope>
    <source>
        <strain evidence="2">MF-1</strain>
    </source>
</reference>
<accession>A0A9Q3HNB0</accession>
<dbReference type="EMBL" id="AVOT02022322">
    <property type="protein sequence ID" value="MBW0511673.1"/>
    <property type="molecule type" value="Genomic_DNA"/>
</dbReference>
<feature type="region of interest" description="Disordered" evidence="1">
    <location>
        <begin position="157"/>
        <end position="191"/>
    </location>
</feature>
<feature type="region of interest" description="Disordered" evidence="1">
    <location>
        <begin position="63"/>
        <end position="129"/>
    </location>
</feature>
<feature type="region of interest" description="Disordered" evidence="1">
    <location>
        <begin position="1"/>
        <end position="44"/>
    </location>
</feature>
<proteinExistence type="predicted"/>
<feature type="compositionally biased region" description="Polar residues" evidence="1">
    <location>
        <begin position="8"/>
        <end position="18"/>
    </location>
</feature>
<name>A0A9Q3HNB0_9BASI</name>
<evidence type="ECO:0000313" key="2">
    <source>
        <dbReference type="EMBL" id="MBW0511673.1"/>
    </source>
</evidence>
<sequence>MHVCEGPGSTQEISSKANAQDFLLNPGRNPVTSQEAFGKSQQPTLKIPIGSQLYVGHEKRVDDMAPKGKTVQSQEPIEDGENVTGCHHPYTSKPRTGHASSSREKIVDDEDENMSLTQSETNDEPRGNYFMAHEQGTQSNSEFTHPQITLAQSMLNQSKMRQQRNQAHKAHNVAKCASQKEQQRWLNAELP</sequence>
<dbReference type="AlphaFoldDB" id="A0A9Q3HNB0"/>